<name>A0A6M4JIV8_9MOLU</name>
<organism evidence="6 7">
    <name type="scientific">Mycoplasma miroungirhinis</name>
    <dbReference type="NCBI Taxonomy" id="754516"/>
    <lineage>
        <taxon>Bacteria</taxon>
        <taxon>Bacillati</taxon>
        <taxon>Mycoplasmatota</taxon>
        <taxon>Mollicutes</taxon>
        <taxon>Mycoplasmataceae</taxon>
        <taxon>Mycoplasma</taxon>
    </lineage>
</organism>
<dbReference type="GO" id="GO:0019843">
    <property type="term" value="F:rRNA binding"/>
    <property type="evidence" value="ECO:0007669"/>
    <property type="project" value="UniProtKB-UniRule"/>
</dbReference>
<keyword evidence="4" id="KW-0699">rRNA-binding</keyword>
<keyword evidence="4" id="KW-0694">RNA-binding</keyword>
<reference evidence="6 7" key="1">
    <citation type="submission" date="2020-05" db="EMBL/GenBank/DDBJ databases">
        <title>Novel Mycoplasma species detected in Mirounga angustirostris (northern elephant seal) from the USA.</title>
        <authorList>
            <person name="Volokhov D.V."/>
        </authorList>
    </citation>
    <scope>NUCLEOTIDE SEQUENCE [LARGE SCALE GENOMIC DNA]</scope>
    <source>
        <strain evidence="6 7">Mirounga ES2806-NAS</strain>
    </source>
</reference>
<dbReference type="SUPFAM" id="SSF54995">
    <property type="entry name" value="Ribosomal protein S6"/>
    <property type="match status" value="1"/>
</dbReference>
<evidence type="ECO:0000313" key="7">
    <source>
        <dbReference type="Proteomes" id="UP000502118"/>
    </source>
</evidence>
<protein>
    <recommendedName>
        <fullName evidence="3 4">Small ribosomal subunit protein bS6</fullName>
    </recommendedName>
</protein>
<evidence type="ECO:0000256" key="3">
    <source>
        <dbReference type="ARBA" id="ARBA00035294"/>
    </source>
</evidence>
<dbReference type="GO" id="GO:1990904">
    <property type="term" value="C:ribonucleoprotein complex"/>
    <property type="evidence" value="ECO:0007669"/>
    <property type="project" value="UniProtKB-KW"/>
</dbReference>
<gene>
    <name evidence="4 6" type="primary">rpsF</name>
    <name evidence="6" type="ORF">HLA92_03170</name>
</gene>
<proteinExistence type="inferred from homology"/>
<comment type="function">
    <text evidence="2 4">Binds together with bS18 to 16S ribosomal RNA.</text>
</comment>
<feature type="region of interest" description="Disordered" evidence="5">
    <location>
        <begin position="91"/>
        <end position="156"/>
    </location>
</feature>
<evidence type="ECO:0000256" key="1">
    <source>
        <dbReference type="ARBA" id="ARBA00009512"/>
    </source>
</evidence>
<evidence type="ECO:0000313" key="6">
    <source>
        <dbReference type="EMBL" id="QJR44411.1"/>
    </source>
</evidence>
<dbReference type="HAMAP" id="MF_00360">
    <property type="entry name" value="Ribosomal_bS6"/>
    <property type="match status" value="1"/>
</dbReference>
<evidence type="ECO:0000256" key="4">
    <source>
        <dbReference type="HAMAP-Rule" id="MF_00360"/>
    </source>
</evidence>
<dbReference type="KEGG" id="mmio:HLA92_03170"/>
<dbReference type="GO" id="GO:0006412">
    <property type="term" value="P:translation"/>
    <property type="evidence" value="ECO:0007669"/>
    <property type="project" value="UniProtKB-UniRule"/>
</dbReference>
<dbReference type="CDD" id="cd00473">
    <property type="entry name" value="bS6"/>
    <property type="match status" value="1"/>
</dbReference>
<dbReference type="EMBL" id="CP053097">
    <property type="protein sequence ID" value="QJR44411.1"/>
    <property type="molecule type" value="Genomic_DNA"/>
</dbReference>
<dbReference type="Proteomes" id="UP000502118">
    <property type="component" value="Chromosome"/>
</dbReference>
<dbReference type="InterPro" id="IPR014717">
    <property type="entry name" value="Transl_elong_EF1B/ribsomal_bS6"/>
</dbReference>
<comment type="similarity">
    <text evidence="1 4">Belongs to the bacterial ribosomal protein bS6 family.</text>
</comment>
<dbReference type="AlphaFoldDB" id="A0A6M4JIV8"/>
<keyword evidence="4 6" id="KW-0689">Ribosomal protein</keyword>
<feature type="compositionally biased region" description="Basic residues" evidence="5">
    <location>
        <begin position="97"/>
        <end position="106"/>
    </location>
</feature>
<dbReference type="InterPro" id="IPR035980">
    <property type="entry name" value="Ribosomal_bS6_sf"/>
</dbReference>
<dbReference type="Gene3D" id="3.30.70.60">
    <property type="match status" value="1"/>
</dbReference>
<dbReference type="InterPro" id="IPR000529">
    <property type="entry name" value="Ribosomal_bS6"/>
</dbReference>
<keyword evidence="7" id="KW-1185">Reference proteome</keyword>
<dbReference type="Pfam" id="PF01250">
    <property type="entry name" value="Ribosomal_S6"/>
    <property type="match status" value="1"/>
</dbReference>
<dbReference type="InterPro" id="IPR020814">
    <property type="entry name" value="Ribosomal_S6_plastid/chlpt"/>
</dbReference>
<dbReference type="GO" id="GO:0003735">
    <property type="term" value="F:structural constituent of ribosome"/>
    <property type="evidence" value="ECO:0007669"/>
    <property type="project" value="InterPro"/>
</dbReference>
<evidence type="ECO:0000256" key="5">
    <source>
        <dbReference type="SAM" id="MobiDB-lite"/>
    </source>
</evidence>
<sequence length="156" mass="18355">MNKYEIMLLVHSTTNQEDVEKFINEIFKSKKELTKLERTQLAYPIKKVNTAKYFVLKVEALAEEIKEFNRREILNKSILRTLVINLDTEKPLQRTPKTSKARKPKFLPRSNDKKPFVKKFEQATSNDDKAQPQKPVRKFDKPTTKKDFAKSPKSEE</sequence>
<dbReference type="NCBIfam" id="TIGR00166">
    <property type="entry name" value="S6"/>
    <property type="match status" value="1"/>
</dbReference>
<evidence type="ECO:0000256" key="2">
    <source>
        <dbReference type="ARBA" id="ARBA00035104"/>
    </source>
</evidence>
<dbReference type="RefSeq" id="WP_171113463.1">
    <property type="nucleotide sequence ID" value="NZ_CP053097.1"/>
</dbReference>
<keyword evidence="4" id="KW-0687">Ribonucleoprotein</keyword>
<feature type="compositionally biased region" description="Basic and acidic residues" evidence="5">
    <location>
        <begin position="110"/>
        <end position="156"/>
    </location>
</feature>
<dbReference type="GO" id="GO:0005840">
    <property type="term" value="C:ribosome"/>
    <property type="evidence" value="ECO:0007669"/>
    <property type="project" value="UniProtKB-KW"/>
</dbReference>
<accession>A0A6M4JIV8</accession>